<organism evidence="4">
    <name type="scientific">marine metagenome</name>
    <dbReference type="NCBI Taxonomy" id="408172"/>
    <lineage>
        <taxon>unclassified sequences</taxon>
        <taxon>metagenomes</taxon>
        <taxon>ecological metagenomes</taxon>
    </lineage>
</organism>
<reference evidence="4" key="1">
    <citation type="submission" date="2018-05" db="EMBL/GenBank/DDBJ databases">
        <authorList>
            <person name="Lanie J.A."/>
            <person name="Ng W.-L."/>
            <person name="Kazmierczak K.M."/>
            <person name="Andrzejewski T.M."/>
            <person name="Davidsen T.M."/>
            <person name="Wayne K.J."/>
            <person name="Tettelin H."/>
            <person name="Glass J.I."/>
            <person name="Rusch D."/>
            <person name="Podicherti R."/>
            <person name="Tsui H.-C.T."/>
            <person name="Winkler M.E."/>
        </authorList>
    </citation>
    <scope>NUCLEOTIDE SEQUENCE</scope>
</reference>
<dbReference type="GO" id="GO:0008379">
    <property type="term" value="F:thioredoxin peroxidase activity"/>
    <property type="evidence" value="ECO:0007669"/>
    <property type="project" value="TreeGrafter"/>
</dbReference>
<dbReference type="AlphaFoldDB" id="A0A383CHG5"/>
<dbReference type="GO" id="GO:0006979">
    <property type="term" value="P:response to oxidative stress"/>
    <property type="evidence" value="ECO:0007669"/>
    <property type="project" value="TreeGrafter"/>
</dbReference>
<accession>A0A383CHG5</accession>
<dbReference type="GO" id="GO:0042744">
    <property type="term" value="P:hydrogen peroxide catabolic process"/>
    <property type="evidence" value="ECO:0007669"/>
    <property type="project" value="TreeGrafter"/>
</dbReference>
<dbReference type="InterPro" id="IPR000866">
    <property type="entry name" value="AhpC/TSA"/>
</dbReference>
<dbReference type="GO" id="GO:0045454">
    <property type="term" value="P:cell redox homeostasis"/>
    <property type="evidence" value="ECO:0007669"/>
    <property type="project" value="TreeGrafter"/>
</dbReference>
<protein>
    <recommendedName>
        <fullName evidence="3">Alkyl hydroperoxide reductase subunit C/ Thiol specific antioxidant domain-containing protein</fullName>
    </recommendedName>
</protein>
<dbReference type="GO" id="GO:0005829">
    <property type="term" value="C:cytosol"/>
    <property type="evidence" value="ECO:0007669"/>
    <property type="project" value="TreeGrafter"/>
</dbReference>
<dbReference type="PANTHER" id="PTHR10681">
    <property type="entry name" value="THIOREDOXIN PEROXIDASE"/>
    <property type="match status" value="1"/>
</dbReference>
<evidence type="ECO:0000313" key="4">
    <source>
        <dbReference type="EMBL" id="SVE31028.1"/>
    </source>
</evidence>
<dbReference type="Gene3D" id="3.40.30.10">
    <property type="entry name" value="Glutaredoxin"/>
    <property type="match status" value="1"/>
</dbReference>
<dbReference type="Pfam" id="PF00578">
    <property type="entry name" value="AhpC-TSA"/>
    <property type="match status" value="1"/>
</dbReference>
<dbReference type="InterPro" id="IPR036249">
    <property type="entry name" value="Thioredoxin-like_sf"/>
</dbReference>
<dbReference type="EMBL" id="UINC01208474">
    <property type="protein sequence ID" value="SVE31028.1"/>
    <property type="molecule type" value="Genomic_DNA"/>
</dbReference>
<dbReference type="GO" id="GO:0033554">
    <property type="term" value="P:cellular response to stress"/>
    <property type="evidence" value="ECO:0007669"/>
    <property type="project" value="TreeGrafter"/>
</dbReference>
<sequence length="98" mass="10837">MIDRFNEVDTQVLGVSIDSKHSHKNWAESLGGVSYPLLQDFHPKGAMAISYGNYLENKGQIARSTVIVDKQGIVRYSALADGERIISELLAECKKINS</sequence>
<evidence type="ECO:0000259" key="3">
    <source>
        <dbReference type="Pfam" id="PF00578"/>
    </source>
</evidence>
<dbReference type="PANTHER" id="PTHR10681:SF128">
    <property type="entry name" value="THIOREDOXIN-DEPENDENT PEROXIDE REDUCTASE, MITOCHONDRIAL"/>
    <property type="match status" value="1"/>
</dbReference>
<evidence type="ECO:0000256" key="1">
    <source>
        <dbReference type="ARBA" id="ARBA00009796"/>
    </source>
</evidence>
<gene>
    <name evidence="4" type="ORF">METZ01_LOCUS483882</name>
</gene>
<evidence type="ECO:0000256" key="2">
    <source>
        <dbReference type="ARBA" id="ARBA00023002"/>
    </source>
</evidence>
<feature type="domain" description="Alkyl hydroperoxide reductase subunit C/ Thiol specific antioxidant" evidence="3">
    <location>
        <begin position="3"/>
        <end position="76"/>
    </location>
</feature>
<dbReference type="SUPFAM" id="SSF52833">
    <property type="entry name" value="Thioredoxin-like"/>
    <property type="match status" value="1"/>
</dbReference>
<keyword evidence="2" id="KW-0560">Oxidoreductase</keyword>
<comment type="similarity">
    <text evidence="1">Belongs to the peroxiredoxin family. AhpC/Prx1 subfamily.</text>
</comment>
<dbReference type="InterPro" id="IPR050217">
    <property type="entry name" value="Peroxiredoxin"/>
</dbReference>
<name>A0A383CHG5_9ZZZZ</name>
<proteinExistence type="inferred from homology"/>